<feature type="compositionally biased region" description="Polar residues" evidence="2">
    <location>
        <begin position="789"/>
        <end position="806"/>
    </location>
</feature>
<feature type="transmembrane region" description="Helical" evidence="3">
    <location>
        <begin position="163"/>
        <end position="185"/>
    </location>
</feature>
<keyword evidence="3" id="KW-0472">Membrane</keyword>
<dbReference type="Pfam" id="PF01734">
    <property type="entry name" value="Patatin"/>
    <property type="match status" value="1"/>
</dbReference>
<proteinExistence type="predicted"/>
<evidence type="ECO:0000256" key="2">
    <source>
        <dbReference type="SAM" id="MobiDB-lite"/>
    </source>
</evidence>
<dbReference type="Proteomes" id="UP001153050">
    <property type="component" value="Unassembled WGS sequence"/>
</dbReference>
<dbReference type="InterPro" id="IPR016035">
    <property type="entry name" value="Acyl_Trfase/lysoPLipase"/>
</dbReference>
<feature type="transmembrane region" description="Helical" evidence="3">
    <location>
        <begin position="94"/>
        <end position="116"/>
    </location>
</feature>
<evidence type="ECO:0000313" key="5">
    <source>
        <dbReference type="EMBL" id="CAH2407284.1"/>
    </source>
</evidence>
<keyword evidence="1" id="KW-0443">Lipid metabolism</keyword>
<feature type="transmembrane region" description="Helical" evidence="3">
    <location>
        <begin position="51"/>
        <end position="72"/>
    </location>
</feature>
<dbReference type="EMBL" id="CAKXZT010000152">
    <property type="protein sequence ID" value="CAH2407284.1"/>
    <property type="molecule type" value="Genomic_DNA"/>
</dbReference>
<name>A0ABN8KCL3_9HYPH</name>
<keyword evidence="6" id="KW-1185">Reference proteome</keyword>
<evidence type="ECO:0000313" key="6">
    <source>
        <dbReference type="Proteomes" id="UP001153050"/>
    </source>
</evidence>
<dbReference type="SUPFAM" id="SSF52151">
    <property type="entry name" value="FabD/lysophospholipase-like"/>
    <property type="match status" value="1"/>
</dbReference>
<reference evidence="5 6" key="1">
    <citation type="submission" date="2022-03" db="EMBL/GenBank/DDBJ databases">
        <authorList>
            <person name="Brunel B."/>
        </authorList>
    </citation>
    <scope>NUCLEOTIDE SEQUENCE [LARGE SCALE GENOMIC DNA]</scope>
    <source>
        <strain evidence="5">STM5069sample</strain>
    </source>
</reference>
<feature type="transmembrane region" description="Helical" evidence="3">
    <location>
        <begin position="128"/>
        <end position="151"/>
    </location>
</feature>
<feature type="transmembrane region" description="Helical" evidence="3">
    <location>
        <begin position="400"/>
        <end position="419"/>
    </location>
</feature>
<evidence type="ECO:0000259" key="4">
    <source>
        <dbReference type="Pfam" id="PF01734"/>
    </source>
</evidence>
<feature type="transmembrane region" description="Helical" evidence="3">
    <location>
        <begin position="426"/>
        <end position="444"/>
    </location>
</feature>
<keyword evidence="3" id="KW-1133">Transmembrane helix</keyword>
<gene>
    <name evidence="5" type="ORF">MES5069_550244</name>
</gene>
<accession>A0ABN8KCL3</accession>
<feature type="transmembrane region" description="Helical" evidence="3">
    <location>
        <begin position="312"/>
        <end position="334"/>
    </location>
</feature>
<feature type="transmembrane region" description="Helical" evidence="3">
    <location>
        <begin position="260"/>
        <end position="287"/>
    </location>
</feature>
<comment type="caution">
    <text evidence="5">The sequence shown here is derived from an EMBL/GenBank/DDBJ whole genome shotgun (WGS) entry which is preliminary data.</text>
</comment>
<feature type="transmembrane region" description="Helical" evidence="3">
    <location>
        <begin position="372"/>
        <end position="394"/>
    </location>
</feature>
<feature type="region of interest" description="Disordered" evidence="2">
    <location>
        <begin position="788"/>
        <end position="807"/>
    </location>
</feature>
<sequence>MTVSLFSDVFRLVRRTRIIVAVLLILAVLLFDLAIEGTTHETVLAMLMDRPFQLVCTFVSVTAASFVIRTIAEQSVALSGAAFNDRRHLLGTKWYTRLCGFAPGALAGVAVGFVTLTTKSSLSGSELAMGLGTSLLLVGSSAAIAISSAGFSGQASGPPLSTLLFCISAAPLAAGLSTLAGYLFLEIAGYQSFYAIPFWLTDFSLSGGYSRSAILLHGCLGGLLLLLLTICLGFYLRFASMAILVSGALRQRFASARSRYAVFALGLAAIGSVTFLPLLMFMVVPLFGELPNPYQERNDVLFAPITLDAADYIYVGATFLAMLAAAVASCLWVAKSHSLGLRTGRACHLARRWRRLAKAVGKLPRSQQRLDLLFLLLLLALLVVFSSDLSIGVAQLVGSMSVVFLWATAAVVMFSPLAVASYYMRVPLLLVIFCLSVGFSFLSMNDNHQVRREVLSTPLPEPWYFKRTISFADWLAARRDLGRYERYPVFAIGTEGGGLRAAYFTAMTLATLQDLCPMFAEHTVAVSGVSGGSIGTAVFAGLLASVDAPKKVDAPCAESLDQAPRIYRDATRRVFSQDFLSPLLAALMFPDALQRMLPYAVDPFDRARFIEGAFDVALDQGACAHGCVRKPGGMLFGELYSSNRPLKPSDQQIPWLFLNATDVSNGVVRAISPGVMRLRQFKAEPLHGEGFELEARSIHFDSTFWPLQFVRRLYDPADLPLSTAAFLSARFPLLMPAGVVRGNSDFNSIGGHGQAKRFVDGGYFENSGAYTLGLVLGSILTERFYAASSPGSTPSVYTSSDASTSEMEADPPRAVLDRMAATELIALLIQSTPCRNIAFGTVVHEEEGTFEDIPFCADGSPESRDEEGVGLGEVLSPIRTLLQVGNTQALRSISQLADDTIEQRKSYLKLCGLRLLDRDPFCSTGAADAGRYRDFYPFSTIGLSFFNSSEFDIPLTWQLSSRSLNAYDEAFSNALDTVFGKKVSASSSFHVAGDLKRAYCALARLQAPPCMQK</sequence>
<feature type="transmembrane region" description="Helical" evidence="3">
    <location>
        <begin position="12"/>
        <end position="31"/>
    </location>
</feature>
<dbReference type="RefSeq" id="WP_254021141.1">
    <property type="nucleotide sequence ID" value="NZ_CAKXZT010000152.1"/>
</dbReference>
<feature type="transmembrane region" description="Helical" evidence="3">
    <location>
        <begin position="214"/>
        <end position="239"/>
    </location>
</feature>
<organism evidence="5 6">
    <name type="scientific">Mesorhizobium escarrei</name>
    <dbReference type="NCBI Taxonomy" id="666018"/>
    <lineage>
        <taxon>Bacteria</taxon>
        <taxon>Pseudomonadati</taxon>
        <taxon>Pseudomonadota</taxon>
        <taxon>Alphaproteobacteria</taxon>
        <taxon>Hyphomicrobiales</taxon>
        <taxon>Phyllobacteriaceae</taxon>
        <taxon>Mesorhizobium</taxon>
    </lineage>
</organism>
<keyword evidence="3" id="KW-0812">Transmembrane</keyword>
<evidence type="ECO:0000256" key="1">
    <source>
        <dbReference type="ARBA" id="ARBA00023098"/>
    </source>
</evidence>
<protein>
    <recommendedName>
        <fullName evidence="4">PNPLA domain-containing protein</fullName>
    </recommendedName>
</protein>
<evidence type="ECO:0000256" key="3">
    <source>
        <dbReference type="SAM" id="Phobius"/>
    </source>
</evidence>
<dbReference type="InterPro" id="IPR002641">
    <property type="entry name" value="PNPLA_dom"/>
</dbReference>
<feature type="domain" description="PNPLA" evidence="4">
    <location>
        <begin position="495"/>
        <end position="769"/>
    </location>
</feature>